<dbReference type="EC" id="4.1.1.97" evidence="3"/>
<evidence type="ECO:0000256" key="2">
    <source>
        <dbReference type="ARBA" id="ARBA00004754"/>
    </source>
</evidence>
<dbReference type="Proteomes" id="UP001139646">
    <property type="component" value="Unassembled WGS sequence"/>
</dbReference>
<dbReference type="RefSeq" id="WP_242283130.1">
    <property type="nucleotide sequence ID" value="NZ_JAKKSL010000001.1"/>
</dbReference>
<evidence type="ECO:0000313" key="8">
    <source>
        <dbReference type="EMBL" id="MCI2282428.1"/>
    </source>
</evidence>
<dbReference type="SUPFAM" id="SSF158694">
    <property type="entry name" value="UraD-Like"/>
    <property type="match status" value="1"/>
</dbReference>
<dbReference type="NCBIfam" id="NF010372">
    <property type="entry name" value="PRK13798.1"/>
    <property type="match status" value="1"/>
</dbReference>
<accession>A0ABS9WWX6</accession>
<protein>
    <recommendedName>
        <fullName evidence="3">2-oxo-4-hydroxy-4-carboxy-5-ureidoimidazoline decarboxylase</fullName>
        <ecNumber evidence="3">4.1.1.97</ecNumber>
    </recommendedName>
</protein>
<comment type="caution">
    <text evidence="8">The sequence shown here is derived from an EMBL/GenBank/DDBJ whole genome shotgun (WGS) entry which is preliminary data.</text>
</comment>
<comment type="catalytic activity">
    <reaction evidence="1">
        <text>5-hydroxy-2-oxo-4-ureido-2,5-dihydro-1H-imidazole-5-carboxylate + H(+) = (S)-allantoin + CO2</text>
        <dbReference type="Rhea" id="RHEA:26301"/>
        <dbReference type="ChEBI" id="CHEBI:15378"/>
        <dbReference type="ChEBI" id="CHEBI:15678"/>
        <dbReference type="ChEBI" id="CHEBI:16526"/>
        <dbReference type="ChEBI" id="CHEBI:58639"/>
        <dbReference type="EC" id="4.1.1.97"/>
    </reaction>
</comment>
<dbReference type="Pfam" id="PF09349">
    <property type="entry name" value="OHCU_decarbox"/>
    <property type="match status" value="1"/>
</dbReference>
<dbReference type="InterPro" id="IPR017595">
    <property type="entry name" value="OHCU_decarboxylase-2"/>
</dbReference>
<evidence type="ECO:0000256" key="5">
    <source>
        <dbReference type="ARBA" id="ARBA00022793"/>
    </source>
</evidence>
<proteinExistence type="predicted"/>
<evidence type="ECO:0000256" key="6">
    <source>
        <dbReference type="ARBA" id="ARBA00023239"/>
    </source>
</evidence>
<sequence length="172" mass="18867">MSLENLKGLNNLNKASVEQATHRFMQCCTSNGWVNAMVAARPYADERSLNEHADAAWQALGEVDYLEAFEGHPQIGNVDTLRAKYANTKALASGEQSAVNEASEQVLQALAQGNADYLKKFGFIFIVCATGKSAAQMLALLEARLPNDKATELANAAEEQRKIFHLRLEKLL</sequence>
<comment type="pathway">
    <text evidence="2">Purine metabolism; urate degradation; (S)-allantoin from urate: step 3/3.</text>
</comment>
<dbReference type="InterPro" id="IPR036778">
    <property type="entry name" value="OHCU_decarboxylase_sf"/>
</dbReference>
<dbReference type="NCBIfam" id="TIGR03180">
    <property type="entry name" value="UraD_2"/>
    <property type="match status" value="1"/>
</dbReference>
<dbReference type="GO" id="GO:0051997">
    <property type="term" value="F:2-oxo-4-hydroxy-4-carboxy-5-ureidoimidazoline decarboxylase activity"/>
    <property type="evidence" value="ECO:0007669"/>
    <property type="project" value="UniProtKB-EC"/>
</dbReference>
<dbReference type="EMBL" id="JAKKSL010000001">
    <property type="protein sequence ID" value="MCI2282428.1"/>
    <property type="molecule type" value="Genomic_DNA"/>
</dbReference>
<evidence type="ECO:0000313" key="9">
    <source>
        <dbReference type="Proteomes" id="UP001139646"/>
    </source>
</evidence>
<evidence type="ECO:0000256" key="4">
    <source>
        <dbReference type="ARBA" id="ARBA00022631"/>
    </source>
</evidence>
<gene>
    <name evidence="8" type="primary">uraD</name>
    <name evidence="8" type="ORF">L3081_02240</name>
</gene>
<dbReference type="InterPro" id="IPR018020">
    <property type="entry name" value="OHCU_decarboxylase"/>
</dbReference>
<dbReference type="Gene3D" id="1.10.3330.10">
    <property type="entry name" value="Oxo-4-hydroxy-4-carboxy-5-ureidoimidazoline decarboxylase"/>
    <property type="match status" value="1"/>
</dbReference>
<dbReference type="PANTHER" id="PTHR43466:SF1">
    <property type="entry name" value="2-OXO-4-HYDROXY-4-CARBOXY-5-UREIDOIMIDAZOLINE DECARBOXYLASE-RELATED"/>
    <property type="match status" value="1"/>
</dbReference>
<evidence type="ECO:0000256" key="3">
    <source>
        <dbReference type="ARBA" id="ARBA00012257"/>
    </source>
</evidence>
<keyword evidence="9" id="KW-1185">Reference proteome</keyword>
<keyword evidence="4" id="KW-0659">Purine metabolism</keyword>
<feature type="domain" description="Oxo-4-hydroxy-4-carboxy-5-ureidoimidazoline decarboxylase" evidence="7">
    <location>
        <begin position="13"/>
        <end position="169"/>
    </location>
</feature>
<evidence type="ECO:0000259" key="7">
    <source>
        <dbReference type="Pfam" id="PF09349"/>
    </source>
</evidence>
<dbReference type="PANTHER" id="PTHR43466">
    <property type="entry name" value="2-OXO-4-HYDROXY-4-CARBOXY-5-UREIDOIMIDAZOLINE DECARBOXYLASE-RELATED"/>
    <property type="match status" value="1"/>
</dbReference>
<keyword evidence="5" id="KW-0210">Decarboxylase</keyword>
<organism evidence="8 9">
    <name type="scientific">Colwellia maritima</name>
    <dbReference type="NCBI Taxonomy" id="2912588"/>
    <lineage>
        <taxon>Bacteria</taxon>
        <taxon>Pseudomonadati</taxon>
        <taxon>Pseudomonadota</taxon>
        <taxon>Gammaproteobacteria</taxon>
        <taxon>Alteromonadales</taxon>
        <taxon>Colwelliaceae</taxon>
        <taxon>Colwellia</taxon>
    </lineage>
</organism>
<evidence type="ECO:0000256" key="1">
    <source>
        <dbReference type="ARBA" id="ARBA00001163"/>
    </source>
</evidence>
<name>A0ABS9WWX6_9GAMM</name>
<reference evidence="8" key="1">
    <citation type="submission" date="2022-01" db="EMBL/GenBank/DDBJ databases">
        <title>Colwellia maritima, isolated from seawater.</title>
        <authorList>
            <person name="Kristyanto S."/>
            <person name="Jung J."/>
            <person name="Jeon C.O."/>
        </authorList>
    </citation>
    <scope>NUCLEOTIDE SEQUENCE</scope>
    <source>
        <strain evidence="8">MSW7</strain>
    </source>
</reference>
<keyword evidence="6 8" id="KW-0456">Lyase</keyword>